<feature type="transmembrane region" description="Helical" evidence="8">
    <location>
        <begin position="58"/>
        <end position="76"/>
    </location>
</feature>
<dbReference type="Pfam" id="PF02447">
    <property type="entry name" value="GntP_permease"/>
    <property type="match status" value="1"/>
</dbReference>
<keyword evidence="6 8" id="KW-0472">Membrane</keyword>
<name>A0A2X4TDS5_SALER</name>
<evidence type="ECO:0000256" key="2">
    <source>
        <dbReference type="ARBA" id="ARBA00022448"/>
    </source>
</evidence>
<dbReference type="PANTHER" id="PTHR30354:SF22">
    <property type="entry name" value="HIGH-AFFINITY GLUCONATE TRANSPORTER"/>
    <property type="match status" value="1"/>
</dbReference>
<dbReference type="EMBL" id="LS483466">
    <property type="protein sequence ID" value="SQI19792.1"/>
    <property type="molecule type" value="Genomic_DNA"/>
</dbReference>
<evidence type="ECO:0000256" key="7">
    <source>
        <dbReference type="ARBA" id="ARBA00049663"/>
    </source>
</evidence>
<evidence type="ECO:0000256" key="4">
    <source>
        <dbReference type="ARBA" id="ARBA00022692"/>
    </source>
</evidence>
<feature type="transmembrane region" description="Helical" evidence="8">
    <location>
        <begin position="97"/>
        <end position="114"/>
    </location>
</feature>
<evidence type="ECO:0000256" key="1">
    <source>
        <dbReference type="ARBA" id="ARBA00004651"/>
    </source>
</evidence>
<evidence type="ECO:0000256" key="5">
    <source>
        <dbReference type="ARBA" id="ARBA00022989"/>
    </source>
</evidence>
<dbReference type="InterPro" id="IPR003474">
    <property type="entry name" value="Glcn_transporter"/>
</dbReference>
<dbReference type="Proteomes" id="UP000248731">
    <property type="component" value="Chromosome 1"/>
</dbReference>
<keyword evidence="5 8" id="KW-1133">Transmembrane helix</keyword>
<evidence type="ECO:0000256" key="6">
    <source>
        <dbReference type="ARBA" id="ARBA00023136"/>
    </source>
</evidence>
<evidence type="ECO:0000313" key="10">
    <source>
        <dbReference type="Proteomes" id="UP000248731"/>
    </source>
</evidence>
<gene>
    <name evidence="9" type="primary">gntT_2</name>
    <name evidence="9" type="ORF">NCTC7307_00350</name>
</gene>
<dbReference type="PANTHER" id="PTHR30354">
    <property type="entry name" value="GNT FAMILY GLUCONATE TRANSPORTER"/>
    <property type="match status" value="1"/>
</dbReference>
<dbReference type="AlphaFoldDB" id="A0A2X4TDS5"/>
<protein>
    <submittedName>
        <fullName evidence="9">High-affinity gluconate transporter GntT</fullName>
    </submittedName>
</protein>
<reference evidence="9 10" key="1">
    <citation type="submission" date="2018-06" db="EMBL/GenBank/DDBJ databases">
        <authorList>
            <consortium name="Pathogen Informatics"/>
            <person name="Doyle S."/>
        </authorList>
    </citation>
    <scope>NUCLEOTIDE SEQUENCE [LARGE SCALE GENOMIC DNA]</scope>
    <source>
        <strain evidence="9 10">NCTC7307</strain>
    </source>
</reference>
<accession>A0A2X4TDS5</accession>
<comment type="subcellular location">
    <subcellularLocation>
        <location evidence="1">Cell membrane</location>
        <topology evidence="1">Multi-pass membrane protein</topology>
    </subcellularLocation>
</comment>
<keyword evidence="10" id="KW-1185">Reference proteome</keyword>
<feature type="transmembrane region" description="Helical" evidence="8">
    <location>
        <begin position="120"/>
        <end position="141"/>
    </location>
</feature>
<proteinExistence type="inferred from homology"/>
<evidence type="ECO:0000313" key="9">
    <source>
        <dbReference type="EMBL" id="SQI19792.1"/>
    </source>
</evidence>
<organism evidence="9 10">
    <name type="scientific">Salmonella enterica subsp. arizonae</name>
    <dbReference type="NCBI Taxonomy" id="59203"/>
    <lineage>
        <taxon>Bacteria</taxon>
        <taxon>Pseudomonadati</taxon>
        <taxon>Pseudomonadota</taxon>
        <taxon>Gammaproteobacteria</taxon>
        <taxon>Enterobacterales</taxon>
        <taxon>Enterobacteriaceae</taxon>
        <taxon>Salmonella</taxon>
    </lineage>
</organism>
<keyword evidence="3" id="KW-1003">Cell membrane</keyword>
<sequence length="185" mass="19272">MPLVIVAIGVILLLLLMIRFKMNGFIALVLVALAVGLMQGMPLDKVIGSIKTGVGGTLGSLALIMGFGAMLGKMLADCGGAQRIATTLIAKFGKKHIQWAVVLTGFTVGFALFYEVGFVLMLPLVFTIAAAANIPLLYVGVPMAAALSVTHGFLPPHPGPTAIATIFHADMGKTLLFGTILAIRL</sequence>
<dbReference type="GO" id="GO:0015128">
    <property type="term" value="F:gluconate transmembrane transporter activity"/>
    <property type="evidence" value="ECO:0007669"/>
    <property type="project" value="InterPro"/>
</dbReference>
<keyword evidence="4 8" id="KW-0812">Transmembrane</keyword>
<evidence type="ECO:0000256" key="3">
    <source>
        <dbReference type="ARBA" id="ARBA00022475"/>
    </source>
</evidence>
<dbReference type="GO" id="GO:0005886">
    <property type="term" value="C:plasma membrane"/>
    <property type="evidence" value="ECO:0007669"/>
    <property type="project" value="UniProtKB-SubCell"/>
</dbReference>
<evidence type="ECO:0000256" key="8">
    <source>
        <dbReference type="SAM" id="Phobius"/>
    </source>
</evidence>
<keyword evidence="2" id="KW-0813">Transport</keyword>
<comment type="similarity">
    <text evidence="7">Belongs to the GntP permease family.</text>
</comment>